<evidence type="ECO:0000256" key="1">
    <source>
        <dbReference type="ARBA" id="ARBA00007090"/>
    </source>
</evidence>
<evidence type="ECO:0000313" key="18">
    <source>
        <dbReference type="EMBL" id="MBB1070694.1"/>
    </source>
</evidence>
<keyword evidence="4" id="KW-0645">Protease</keyword>
<evidence type="ECO:0000256" key="4">
    <source>
        <dbReference type="ARBA" id="ARBA00022670"/>
    </source>
</evidence>
<evidence type="ECO:0000256" key="14">
    <source>
        <dbReference type="SAM" id="MobiDB-lite"/>
    </source>
</evidence>
<dbReference type="GO" id="GO:0008658">
    <property type="term" value="F:penicillin binding"/>
    <property type="evidence" value="ECO:0007669"/>
    <property type="project" value="InterPro"/>
</dbReference>
<dbReference type="InterPro" id="IPR036950">
    <property type="entry name" value="PBP_transglycosylase"/>
</dbReference>
<dbReference type="FunFam" id="1.10.3810.10:FF:000001">
    <property type="entry name" value="Penicillin-binding protein 1A"/>
    <property type="match status" value="1"/>
</dbReference>
<dbReference type="GO" id="GO:0009002">
    <property type="term" value="F:serine-type D-Ala-D-Ala carboxypeptidase activity"/>
    <property type="evidence" value="ECO:0007669"/>
    <property type="project" value="UniProtKB-EC"/>
</dbReference>
<dbReference type="PANTHER" id="PTHR32282">
    <property type="entry name" value="BINDING PROTEIN TRANSPEPTIDASE, PUTATIVE-RELATED"/>
    <property type="match status" value="1"/>
</dbReference>
<comment type="catalytic activity">
    <reaction evidence="13">
        <text>[GlcNAc-(1-&gt;4)-Mur2Ac(oyl-L-Ala-gamma-D-Glu-L-Lys-D-Ala-D-Ala)](n)-di-trans,octa-cis-undecaprenyl diphosphate + beta-D-GlcNAc-(1-&gt;4)-Mur2Ac(oyl-L-Ala-gamma-D-Glu-L-Lys-D-Ala-D-Ala)-di-trans,octa-cis-undecaprenyl diphosphate = [GlcNAc-(1-&gt;4)-Mur2Ac(oyl-L-Ala-gamma-D-Glu-L-Lys-D-Ala-D-Ala)](n+1)-di-trans,octa-cis-undecaprenyl diphosphate + di-trans,octa-cis-undecaprenyl diphosphate + H(+)</text>
        <dbReference type="Rhea" id="RHEA:23708"/>
        <dbReference type="Rhea" id="RHEA-COMP:9602"/>
        <dbReference type="Rhea" id="RHEA-COMP:9603"/>
        <dbReference type="ChEBI" id="CHEBI:15378"/>
        <dbReference type="ChEBI" id="CHEBI:58405"/>
        <dbReference type="ChEBI" id="CHEBI:60033"/>
        <dbReference type="ChEBI" id="CHEBI:78435"/>
        <dbReference type="EC" id="2.4.99.28"/>
    </reaction>
</comment>
<evidence type="ECO:0000313" key="19">
    <source>
        <dbReference type="Proteomes" id="UP000518316"/>
    </source>
</evidence>
<comment type="caution">
    <text evidence="18">The sequence shown here is derived from an EMBL/GenBank/DDBJ whole genome shotgun (WGS) entry which is preliminary data.</text>
</comment>
<dbReference type="Pfam" id="PF00912">
    <property type="entry name" value="Transgly"/>
    <property type="match status" value="1"/>
</dbReference>
<dbReference type="PANTHER" id="PTHR32282:SF29">
    <property type="entry name" value="PENICILLIN-BINDING PROTEIN 1A"/>
    <property type="match status" value="1"/>
</dbReference>
<evidence type="ECO:0000259" key="17">
    <source>
        <dbReference type="Pfam" id="PF00912"/>
    </source>
</evidence>
<evidence type="ECO:0000256" key="13">
    <source>
        <dbReference type="ARBA" id="ARBA00049902"/>
    </source>
</evidence>
<evidence type="ECO:0000256" key="8">
    <source>
        <dbReference type="ARBA" id="ARBA00022960"/>
    </source>
</evidence>
<dbReference type="InterPro" id="IPR023346">
    <property type="entry name" value="Lysozyme-like_dom_sf"/>
</dbReference>
<keyword evidence="3" id="KW-0121">Carboxypeptidase</keyword>
<dbReference type="GO" id="GO:0008360">
    <property type="term" value="P:regulation of cell shape"/>
    <property type="evidence" value="ECO:0007669"/>
    <property type="project" value="UniProtKB-KW"/>
</dbReference>
<dbReference type="Proteomes" id="UP000518316">
    <property type="component" value="Unassembled WGS sequence"/>
</dbReference>
<accession>A0A7W3Y9E7</accession>
<keyword evidence="19" id="KW-1185">Reference proteome</keyword>
<dbReference type="EMBL" id="JACIVC010000072">
    <property type="protein sequence ID" value="MBB1070694.1"/>
    <property type="molecule type" value="Genomic_DNA"/>
</dbReference>
<evidence type="ECO:0000256" key="7">
    <source>
        <dbReference type="ARBA" id="ARBA00022801"/>
    </source>
</evidence>
<evidence type="ECO:0000256" key="2">
    <source>
        <dbReference type="ARBA" id="ARBA00007739"/>
    </source>
</evidence>
<evidence type="ECO:0000256" key="15">
    <source>
        <dbReference type="SAM" id="Phobius"/>
    </source>
</evidence>
<feature type="compositionally biased region" description="Low complexity" evidence="14">
    <location>
        <begin position="703"/>
        <end position="717"/>
    </location>
</feature>
<feature type="domain" description="Glycosyl transferase family 51" evidence="17">
    <location>
        <begin position="67"/>
        <end position="244"/>
    </location>
</feature>
<evidence type="ECO:0000256" key="12">
    <source>
        <dbReference type="ARBA" id="ARBA00034000"/>
    </source>
</evidence>
<evidence type="ECO:0000259" key="16">
    <source>
        <dbReference type="Pfam" id="PF00905"/>
    </source>
</evidence>
<keyword evidence="5" id="KW-0328">Glycosyltransferase</keyword>
<dbReference type="NCBIfam" id="TIGR02074">
    <property type="entry name" value="PBP_1a_fam"/>
    <property type="match status" value="1"/>
</dbReference>
<keyword evidence="8" id="KW-0133">Cell shape</keyword>
<dbReference type="InterPro" id="IPR001460">
    <property type="entry name" value="PCN-bd_Tpept"/>
</dbReference>
<keyword evidence="6" id="KW-0808">Transferase</keyword>
<keyword evidence="11" id="KW-0961">Cell wall biogenesis/degradation</keyword>
<reference evidence="18 19" key="1">
    <citation type="submission" date="2020-07" db="EMBL/GenBank/DDBJ databases">
        <title>Description of Limosilactobacillus balticus sp. nov., Limosilactobacillus agrestis sp. nov., Limosilactobacillus albertensis sp. nov., Limosilactobacillus rudii sp. nov., Limosilactobacillus fastidiosus sp. nov., five novel Limosilactobacillus species isolated from the vertebrate gastrointestinal tract, and proposal of 6 subspecies of Limosilactobacillus reuteri adapted to the gastrointestinal tract of specific vertebrate hosts.</title>
        <authorList>
            <person name="Li F."/>
            <person name="Cheng C."/>
            <person name="Zheng J."/>
            <person name="Quevedo R.M."/>
            <person name="Li J."/>
            <person name="Roos S."/>
            <person name="Gaenzle M.G."/>
            <person name="Walter J."/>
        </authorList>
    </citation>
    <scope>NUCLEOTIDE SEQUENCE [LARGE SCALE GENOMIC DNA]</scope>
    <source>
        <strain evidence="18 19">RRLNB_1_1</strain>
    </source>
</reference>
<dbReference type="GO" id="GO:0008955">
    <property type="term" value="F:peptidoglycan glycosyltransferase activity"/>
    <property type="evidence" value="ECO:0007669"/>
    <property type="project" value="UniProtKB-EC"/>
</dbReference>
<gene>
    <name evidence="18" type="ORF">H5S40_11125</name>
</gene>
<feature type="transmembrane region" description="Helical" evidence="15">
    <location>
        <begin position="20"/>
        <end position="41"/>
    </location>
</feature>
<dbReference type="SUPFAM" id="SSF53955">
    <property type="entry name" value="Lysozyme-like"/>
    <property type="match status" value="1"/>
</dbReference>
<dbReference type="GO" id="GO:0030288">
    <property type="term" value="C:outer membrane-bounded periplasmic space"/>
    <property type="evidence" value="ECO:0007669"/>
    <property type="project" value="TreeGrafter"/>
</dbReference>
<name>A0A7W3Y9E7_9LACO</name>
<feature type="domain" description="Penicillin-binding protein transpeptidase" evidence="16">
    <location>
        <begin position="342"/>
        <end position="608"/>
    </location>
</feature>
<evidence type="ECO:0000256" key="3">
    <source>
        <dbReference type="ARBA" id="ARBA00022645"/>
    </source>
</evidence>
<keyword evidence="15" id="KW-0472">Membrane</keyword>
<keyword evidence="15" id="KW-0812">Transmembrane</keyword>
<feature type="region of interest" description="Disordered" evidence="14">
    <location>
        <begin position="694"/>
        <end position="735"/>
    </location>
</feature>
<keyword evidence="7" id="KW-0378">Hydrolase</keyword>
<dbReference type="Pfam" id="PF00905">
    <property type="entry name" value="Transpeptidase"/>
    <property type="match status" value="1"/>
</dbReference>
<dbReference type="Gene3D" id="3.40.710.10">
    <property type="entry name" value="DD-peptidase/beta-lactamase superfamily"/>
    <property type="match status" value="1"/>
</dbReference>
<dbReference type="Gene3D" id="1.10.3810.10">
    <property type="entry name" value="Biosynthetic peptidoglycan transglycosylase-like"/>
    <property type="match status" value="1"/>
</dbReference>
<protein>
    <submittedName>
        <fullName evidence="18">PBP1A family penicillin-binding protein</fullName>
    </submittedName>
</protein>
<keyword evidence="15" id="KW-1133">Transmembrane helix</keyword>
<keyword evidence="10" id="KW-0511">Multifunctional enzyme</keyword>
<evidence type="ECO:0000256" key="6">
    <source>
        <dbReference type="ARBA" id="ARBA00022679"/>
    </source>
</evidence>
<comment type="catalytic activity">
    <reaction evidence="12">
        <text>Preferential cleavage: (Ac)2-L-Lys-D-Ala-|-D-Ala. Also transpeptidation of peptidyl-alanyl moieties that are N-acyl substituents of D-alanine.</text>
        <dbReference type="EC" id="3.4.16.4"/>
    </reaction>
</comment>
<dbReference type="InterPro" id="IPR001264">
    <property type="entry name" value="Glyco_trans_51"/>
</dbReference>
<dbReference type="GO" id="GO:0009252">
    <property type="term" value="P:peptidoglycan biosynthetic process"/>
    <property type="evidence" value="ECO:0007669"/>
    <property type="project" value="UniProtKB-KW"/>
</dbReference>
<evidence type="ECO:0000256" key="5">
    <source>
        <dbReference type="ARBA" id="ARBA00022676"/>
    </source>
</evidence>
<dbReference type="InterPro" id="IPR050396">
    <property type="entry name" value="Glycosyltr_51/Transpeptidase"/>
</dbReference>
<dbReference type="AlphaFoldDB" id="A0A7W3Y9E7"/>
<organism evidence="18 19">
    <name type="scientific">Limosilactobacillus albertensis</name>
    <dbReference type="NCBI Taxonomy" id="2759752"/>
    <lineage>
        <taxon>Bacteria</taxon>
        <taxon>Bacillati</taxon>
        <taxon>Bacillota</taxon>
        <taxon>Bacilli</taxon>
        <taxon>Lactobacillales</taxon>
        <taxon>Lactobacillaceae</taxon>
        <taxon>Limosilactobacillus</taxon>
    </lineage>
</organism>
<dbReference type="InterPro" id="IPR012338">
    <property type="entry name" value="Beta-lactam/transpept-like"/>
</dbReference>
<sequence length="735" mass="82720">MSNNNQKTFHIHNLIKKFFIYLSGIIIILIFTLTILFFYYVSSAPKISEDDLSRQNITTIYDNQDRVISRLGIQKIEYAKNNQIPSTLKNAIVSIEDRRFYKHHGIDLVRIFGAAVSNIFGHSSGMQGGSTLTQQLVKLSVFSTADSDRTFKRKAQEAWLAINVERHFTKSQILDFYINKAYMGNGIYGMQTAAQYYYGKDLMELNLSELALLAGMPQSPTYYNPATGNLKYATNRRNEVLNAMVRNKYITQGEAKQASHESITSGLDPNHGNVSSSDPNVKEKFIDSYIKEILDELQAQGYNPYKDGLKVHTNLDLNAQLYLYTAANKLVPFQNNKMQTGIAVINPHNGKIIAMLGGRHTGNIMYGLNRAVQTNRSSGSTAKPIMDYGPAIEYLDWPTFKTVQDNYFTFPGTHTVLYDFDKKYKGAMTMRDALIQSRNVPAIRSLQEVGLKKSTIFLKKLGISQKEPYTLQNGIALYISPLQVAAAYAAFANGGIYYKPYYINSITTQDGKTKRFSPNGKRAMKESTAYMITDMLKGVFSDPEGSGIVAQISGVNQAGKTGTTNYPKDSKKSGVMDSWMVGYTKNYSIAVWTGYDHPFQSGSSISERYTKSSQLLYRAIMKYLDYQNHAQDWIMPNNVQAIKVNNKRQLAIYGSKWANSTENNYNLKPYSNNSTIFSSSSSFRPKENINEHSIRDNQNSFPSSSNTTSSSTSNSTSERINKPIEQYPNNNITVR</sequence>
<evidence type="ECO:0000256" key="11">
    <source>
        <dbReference type="ARBA" id="ARBA00023316"/>
    </source>
</evidence>
<evidence type="ECO:0000256" key="10">
    <source>
        <dbReference type="ARBA" id="ARBA00023268"/>
    </source>
</evidence>
<dbReference type="GO" id="GO:0006508">
    <property type="term" value="P:proteolysis"/>
    <property type="evidence" value="ECO:0007669"/>
    <property type="project" value="UniProtKB-KW"/>
</dbReference>
<dbReference type="SUPFAM" id="SSF56601">
    <property type="entry name" value="beta-lactamase/transpeptidase-like"/>
    <property type="match status" value="1"/>
</dbReference>
<comment type="similarity">
    <text evidence="2">In the N-terminal section; belongs to the glycosyltransferase 51 family.</text>
</comment>
<proteinExistence type="inferred from homology"/>
<keyword evidence="9" id="KW-0573">Peptidoglycan synthesis</keyword>
<dbReference type="RefSeq" id="WP_182599188.1">
    <property type="nucleotide sequence ID" value="NZ_JACIVC010000072.1"/>
</dbReference>
<dbReference type="GO" id="GO:0071555">
    <property type="term" value="P:cell wall organization"/>
    <property type="evidence" value="ECO:0007669"/>
    <property type="project" value="UniProtKB-KW"/>
</dbReference>
<comment type="similarity">
    <text evidence="1">In the C-terminal section; belongs to the transpeptidase family.</text>
</comment>
<evidence type="ECO:0000256" key="9">
    <source>
        <dbReference type="ARBA" id="ARBA00022984"/>
    </source>
</evidence>